<sequence length="189" mass="21959">MLRFGSAASQRDEKLYDREKKFPPIVAVVSARNPGCLGQQKRCSSSAATYLQCTCPLWIATDQCGKCRTGRRRLNPDKYCKKDYAIMGRVQERETMGEWVRFTINVQSVYKKSRDSNLKRGTTYLWVHMNDLACKCPKIKANKAYLVLGKELDGDHEGLTVGRKSIVIEWKDEWHSRMKRFQRRARKCK</sequence>
<evidence type="ECO:0000256" key="1">
    <source>
        <dbReference type="ARBA" id="ARBA00004613"/>
    </source>
</evidence>
<dbReference type="Proteomes" id="UP001372834">
    <property type="component" value="Unassembled WGS sequence"/>
</dbReference>
<organism evidence="5 6">
    <name type="scientific">Polyplax serrata</name>
    <name type="common">Common mouse louse</name>
    <dbReference type="NCBI Taxonomy" id="468196"/>
    <lineage>
        <taxon>Eukaryota</taxon>
        <taxon>Metazoa</taxon>
        <taxon>Ecdysozoa</taxon>
        <taxon>Arthropoda</taxon>
        <taxon>Hexapoda</taxon>
        <taxon>Insecta</taxon>
        <taxon>Pterygota</taxon>
        <taxon>Neoptera</taxon>
        <taxon>Paraneoptera</taxon>
        <taxon>Psocodea</taxon>
        <taxon>Troctomorpha</taxon>
        <taxon>Phthiraptera</taxon>
        <taxon>Anoplura</taxon>
        <taxon>Polyplacidae</taxon>
        <taxon>Polyplax</taxon>
    </lineage>
</organism>
<evidence type="ECO:0000256" key="2">
    <source>
        <dbReference type="ARBA" id="ARBA00022525"/>
    </source>
</evidence>
<keyword evidence="2" id="KW-0964">Secreted</keyword>
<comment type="caution">
    <text evidence="5">The sequence shown here is derived from an EMBL/GenBank/DDBJ whole genome shotgun (WGS) entry which is preliminary data.</text>
</comment>
<dbReference type="AlphaFoldDB" id="A0AAN8XRH4"/>
<dbReference type="PROSITE" id="PS50189">
    <property type="entry name" value="NTR"/>
    <property type="match status" value="1"/>
</dbReference>
<dbReference type="CDD" id="cd03579">
    <property type="entry name" value="NTR_netrin-1_like"/>
    <property type="match status" value="1"/>
</dbReference>
<dbReference type="FunFam" id="2.40.50.120:FF:000001">
    <property type="entry name" value="Netrin 1"/>
    <property type="match status" value="1"/>
</dbReference>
<feature type="domain" description="NTR" evidence="4">
    <location>
        <begin position="64"/>
        <end position="188"/>
    </location>
</feature>
<dbReference type="InterPro" id="IPR008993">
    <property type="entry name" value="TIMP-like_OB-fold"/>
</dbReference>
<keyword evidence="3" id="KW-1015">Disulfide bond</keyword>
<evidence type="ECO:0000313" key="6">
    <source>
        <dbReference type="Proteomes" id="UP001372834"/>
    </source>
</evidence>
<protein>
    <recommendedName>
        <fullName evidence="4">NTR domain-containing protein</fullName>
    </recommendedName>
</protein>
<proteinExistence type="predicted"/>
<evidence type="ECO:0000313" key="5">
    <source>
        <dbReference type="EMBL" id="KAK6645580.1"/>
    </source>
</evidence>
<dbReference type="GO" id="GO:0005576">
    <property type="term" value="C:extracellular region"/>
    <property type="evidence" value="ECO:0007669"/>
    <property type="project" value="UniProtKB-SubCell"/>
</dbReference>
<evidence type="ECO:0000259" key="4">
    <source>
        <dbReference type="PROSITE" id="PS50189"/>
    </source>
</evidence>
<dbReference type="Gene3D" id="2.40.50.120">
    <property type="match status" value="1"/>
</dbReference>
<dbReference type="SMART" id="SM00643">
    <property type="entry name" value="C345C"/>
    <property type="match status" value="1"/>
</dbReference>
<accession>A0AAN8XRH4</accession>
<dbReference type="EMBL" id="JAWJWE010000001">
    <property type="protein sequence ID" value="KAK6645580.1"/>
    <property type="molecule type" value="Genomic_DNA"/>
</dbReference>
<dbReference type="InterPro" id="IPR001134">
    <property type="entry name" value="Netrin_domain"/>
</dbReference>
<dbReference type="SUPFAM" id="SSF50242">
    <property type="entry name" value="TIMP-like"/>
    <property type="match status" value="1"/>
</dbReference>
<evidence type="ECO:0000256" key="3">
    <source>
        <dbReference type="ARBA" id="ARBA00023157"/>
    </source>
</evidence>
<gene>
    <name evidence="5" type="ORF">RUM43_001857</name>
</gene>
<reference evidence="5 6" key="1">
    <citation type="submission" date="2023-10" db="EMBL/GenBank/DDBJ databases">
        <title>Genomes of two closely related lineages of the louse Polyplax serrata with different host specificities.</title>
        <authorList>
            <person name="Martinu J."/>
            <person name="Tarabai H."/>
            <person name="Stefka J."/>
            <person name="Hypsa V."/>
        </authorList>
    </citation>
    <scope>NUCLEOTIDE SEQUENCE [LARGE SCALE GENOMIC DNA]</scope>
    <source>
        <strain evidence="5">HR10_N</strain>
    </source>
</reference>
<name>A0AAN8XRH4_POLSC</name>
<dbReference type="Pfam" id="PF01759">
    <property type="entry name" value="NTR"/>
    <property type="match status" value="1"/>
</dbReference>
<comment type="subcellular location">
    <subcellularLocation>
        <location evidence="1">Secreted</location>
    </subcellularLocation>
</comment>
<dbReference type="InterPro" id="IPR018933">
    <property type="entry name" value="Netrin_module_non-TIMP"/>
</dbReference>